<feature type="region of interest" description="Disordered" evidence="1">
    <location>
        <begin position="1"/>
        <end position="70"/>
    </location>
</feature>
<evidence type="ECO:0000313" key="2">
    <source>
        <dbReference type="EMBL" id="EPQ05305.1"/>
    </source>
</evidence>
<sequence>MERDKRESLCPGSSSQKCRRTEEPPKYSVMKTPASLEHKLRKIAVGPDSGLKEPPSSEPPGSPWPVVPPTFPDLEQLQKLPLTSTDKQYPLMKQRGFYSDILSPGSLDKLGEVCCGPPMNQNLLRQADLDKFTPKVRTFEFPDDFEERLKEERIGATTQLLTQADFPLQAYEPKVQVPFLVLPGQCPRKIEIERYGWWAVGGPVPTTWGGGQRAIQ</sequence>
<organism evidence="2 3">
    <name type="scientific">Myotis brandtii</name>
    <name type="common">Brandt's bat</name>
    <dbReference type="NCBI Taxonomy" id="109478"/>
    <lineage>
        <taxon>Eukaryota</taxon>
        <taxon>Metazoa</taxon>
        <taxon>Chordata</taxon>
        <taxon>Craniata</taxon>
        <taxon>Vertebrata</taxon>
        <taxon>Euteleostomi</taxon>
        <taxon>Mammalia</taxon>
        <taxon>Eutheria</taxon>
        <taxon>Laurasiatheria</taxon>
        <taxon>Chiroptera</taxon>
        <taxon>Yangochiroptera</taxon>
        <taxon>Vespertilionidae</taxon>
        <taxon>Myotis</taxon>
    </lineage>
</organism>
<protein>
    <submittedName>
        <fullName evidence="2">Dynein heavy chain 1, axonemal</fullName>
    </submittedName>
</protein>
<proteinExistence type="predicted"/>
<evidence type="ECO:0000256" key="1">
    <source>
        <dbReference type="SAM" id="MobiDB-lite"/>
    </source>
</evidence>
<gene>
    <name evidence="2" type="ORF">D623_10006183</name>
</gene>
<accession>S7MP53</accession>
<feature type="compositionally biased region" description="Pro residues" evidence="1">
    <location>
        <begin position="56"/>
        <end position="70"/>
    </location>
</feature>
<keyword evidence="3" id="KW-1185">Reference proteome</keyword>
<dbReference type="Proteomes" id="UP000052978">
    <property type="component" value="Unassembled WGS sequence"/>
</dbReference>
<dbReference type="EMBL" id="KE161789">
    <property type="protein sequence ID" value="EPQ05305.1"/>
    <property type="molecule type" value="Genomic_DNA"/>
</dbReference>
<dbReference type="AlphaFoldDB" id="S7MP53"/>
<reference evidence="2 3" key="1">
    <citation type="journal article" date="2013" name="Nat. Commun.">
        <title>Genome analysis reveals insights into physiology and longevity of the Brandt's bat Myotis brandtii.</title>
        <authorList>
            <person name="Seim I."/>
            <person name="Fang X."/>
            <person name="Xiong Z."/>
            <person name="Lobanov A.V."/>
            <person name="Huang Z."/>
            <person name="Ma S."/>
            <person name="Feng Y."/>
            <person name="Turanov A.A."/>
            <person name="Zhu Y."/>
            <person name="Lenz T.L."/>
            <person name="Gerashchenko M.V."/>
            <person name="Fan D."/>
            <person name="Hee Yim S."/>
            <person name="Yao X."/>
            <person name="Jordan D."/>
            <person name="Xiong Y."/>
            <person name="Ma Y."/>
            <person name="Lyapunov A.N."/>
            <person name="Chen G."/>
            <person name="Kulakova O.I."/>
            <person name="Sun Y."/>
            <person name="Lee S.G."/>
            <person name="Bronson R.T."/>
            <person name="Moskalev A.A."/>
            <person name="Sunyaev S.R."/>
            <person name="Zhang G."/>
            <person name="Krogh A."/>
            <person name="Wang J."/>
            <person name="Gladyshev V.N."/>
        </authorList>
    </citation>
    <scope>NUCLEOTIDE SEQUENCE [LARGE SCALE GENOMIC DNA]</scope>
</reference>
<name>S7MP53_MYOBR</name>
<evidence type="ECO:0000313" key="3">
    <source>
        <dbReference type="Proteomes" id="UP000052978"/>
    </source>
</evidence>